<protein>
    <submittedName>
        <fullName evidence="1">Uncharacterized protein</fullName>
    </submittedName>
</protein>
<organism evidence="1 2">
    <name type="scientific">Lachnospira eligens</name>
    <dbReference type="NCBI Taxonomy" id="39485"/>
    <lineage>
        <taxon>Bacteria</taxon>
        <taxon>Bacillati</taxon>
        <taxon>Bacillota</taxon>
        <taxon>Clostridia</taxon>
        <taxon>Lachnospirales</taxon>
        <taxon>Lachnospiraceae</taxon>
        <taxon>Lachnospira</taxon>
    </lineage>
</organism>
<dbReference type="AlphaFoldDB" id="A0A415ME84"/>
<dbReference type="RefSeq" id="WP_118370104.1">
    <property type="nucleotide sequence ID" value="NZ_QROY01000002.1"/>
</dbReference>
<name>A0A415ME84_9FIRM</name>
<dbReference type="Proteomes" id="UP000285201">
    <property type="component" value="Unassembled WGS sequence"/>
</dbReference>
<accession>A0A415ME84</accession>
<evidence type="ECO:0000313" key="2">
    <source>
        <dbReference type="Proteomes" id="UP000285201"/>
    </source>
</evidence>
<sequence length="68" mass="8235">MLESYVMESADYAKIKKLRTLHNMETFWDDVRKFTKNVRSDHSLGRWQILAEARYGELMQAKRSFYED</sequence>
<proteinExistence type="predicted"/>
<reference evidence="1 2" key="1">
    <citation type="submission" date="2018-08" db="EMBL/GenBank/DDBJ databases">
        <title>A genome reference for cultivated species of the human gut microbiota.</title>
        <authorList>
            <person name="Zou Y."/>
            <person name="Xue W."/>
            <person name="Luo G."/>
        </authorList>
    </citation>
    <scope>NUCLEOTIDE SEQUENCE [LARGE SCALE GENOMIC DNA]</scope>
    <source>
        <strain evidence="1 2">AF36-7BH</strain>
    </source>
</reference>
<comment type="caution">
    <text evidence="1">The sequence shown here is derived from an EMBL/GenBank/DDBJ whole genome shotgun (WGS) entry which is preliminary data.</text>
</comment>
<dbReference type="EMBL" id="QROY01000002">
    <property type="protein sequence ID" value="RHL71142.1"/>
    <property type="molecule type" value="Genomic_DNA"/>
</dbReference>
<gene>
    <name evidence="1" type="ORF">DW007_03060</name>
</gene>
<evidence type="ECO:0000313" key="1">
    <source>
        <dbReference type="EMBL" id="RHL71142.1"/>
    </source>
</evidence>